<dbReference type="RefSeq" id="WP_211870699.1">
    <property type="nucleotide sequence ID" value="NZ_JAAEDI010000023.1"/>
</dbReference>
<dbReference type="Proteomes" id="UP000698752">
    <property type="component" value="Unassembled WGS sequence"/>
</dbReference>
<reference evidence="2" key="1">
    <citation type="journal article" date="2021" name="Syst. Appl. Microbiol.">
        <title>Roseomonas hellenica sp. nov., isolated from roots of wild-growing Alkanna tinctoria.</title>
        <authorList>
            <person name="Rat A."/>
            <person name="Naranjo H.D."/>
            <person name="Lebbe L."/>
            <person name="Cnockaert M."/>
            <person name="Krigas N."/>
            <person name="Grigoriadou K."/>
            <person name="Maloupa E."/>
            <person name="Willems A."/>
        </authorList>
    </citation>
    <scope>NUCLEOTIDE SEQUENCE [LARGE SCALE GENOMIC DNA]</scope>
    <source>
        <strain evidence="2">LMG 31159</strain>
    </source>
</reference>
<evidence type="ECO:0000313" key="2">
    <source>
        <dbReference type="Proteomes" id="UP000698752"/>
    </source>
</evidence>
<name>A0ABS5ELS3_9PROT</name>
<dbReference type="EMBL" id="JAAEDI010000023">
    <property type="protein sequence ID" value="MBR0651981.1"/>
    <property type="molecule type" value="Genomic_DNA"/>
</dbReference>
<gene>
    <name evidence="1" type="ORF">GXW78_20115</name>
</gene>
<keyword evidence="2" id="KW-1185">Reference proteome</keyword>
<accession>A0ABS5ELS3</accession>
<proteinExistence type="predicted"/>
<sequence length="47" mass="4679">MKRFPGIALAALLASAALLLLIAGTVLLGTVASPEDEPSTLAEMAGI</sequence>
<protein>
    <submittedName>
        <fullName evidence="1">Uncharacterized protein</fullName>
    </submittedName>
</protein>
<evidence type="ECO:0000313" key="1">
    <source>
        <dbReference type="EMBL" id="MBR0651981.1"/>
    </source>
</evidence>
<organism evidence="1 2">
    <name type="scientific">Neoroseomonas terrae</name>
    <dbReference type="NCBI Taxonomy" id="424799"/>
    <lineage>
        <taxon>Bacteria</taxon>
        <taxon>Pseudomonadati</taxon>
        <taxon>Pseudomonadota</taxon>
        <taxon>Alphaproteobacteria</taxon>
        <taxon>Acetobacterales</taxon>
        <taxon>Acetobacteraceae</taxon>
        <taxon>Neoroseomonas</taxon>
    </lineage>
</organism>
<comment type="caution">
    <text evidence="1">The sequence shown here is derived from an EMBL/GenBank/DDBJ whole genome shotgun (WGS) entry which is preliminary data.</text>
</comment>